<proteinExistence type="predicted"/>
<evidence type="ECO:0000313" key="1">
    <source>
        <dbReference type="EMBL" id="KIX05273.1"/>
    </source>
</evidence>
<dbReference type="AlphaFoldDB" id="A0A0D2H4C9"/>
<reference evidence="1 2" key="1">
    <citation type="submission" date="2015-01" db="EMBL/GenBank/DDBJ databases">
        <title>The Genome Sequence of Rhinocladiella mackenzie CBS 650.93.</title>
        <authorList>
            <consortium name="The Broad Institute Genomics Platform"/>
            <person name="Cuomo C."/>
            <person name="de Hoog S."/>
            <person name="Gorbushina A."/>
            <person name="Stielow B."/>
            <person name="Teixiera M."/>
            <person name="Abouelleil A."/>
            <person name="Chapman S.B."/>
            <person name="Priest M."/>
            <person name="Young S.K."/>
            <person name="Wortman J."/>
            <person name="Nusbaum C."/>
            <person name="Birren B."/>
        </authorList>
    </citation>
    <scope>NUCLEOTIDE SEQUENCE [LARGE SCALE GENOMIC DNA]</scope>
    <source>
        <strain evidence="1 2">CBS 650.93</strain>
    </source>
</reference>
<dbReference type="RefSeq" id="XP_013272409.1">
    <property type="nucleotide sequence ID" value="XM_013416955.1"/>
</dbReference>
<sequence>MSESPLAKPEKMPLRDWMCGDRKTDITSGWFFYESEEDQKDKKDLLPAVICKGWGIITPGRYYLDNQIGFSITNGKDETPSKHMLEVLIKDENKLIWRQCLKVEDAKWIKAIPLGQTTDGQPLYLCQTKFRFNGQTGLLPGVVGLPGTKGCCGFVRGKLYQGEAYELLCSK</sequence>
<gene>
    <name evidence="1" type="ORF">Z518_06145</name>
</gene>
<dbReference type="Proteomes" id="UP000053617">
    <property type="component" value="Unassembled WGS sequence"/>
</dbReference>
<evidence type="ECO:0000313" key="2">
    <source>
        <dbReference type="Proteomes" id="UP000053617"/>
    </source>
</evidence>
<dbReference type="EMBL" id="KN847478">
    <property type="protein sequence ID" value="KIX05273.1"/>
    <property type="molecule type" value="Genomic_DNA"/>
</dbReference>
<dbReference type="GeneID" id="25294216"/>
<protein>
    <submittedName>
        <fullName evidence="1">Uncharacterized protein</fullName>
    </submittedName>
</protein>
<accession>A0A0D2H4C9</accession>
<dbReference type="HOGENOM" id="CLU_1563733_0_0_1"/>
<dbReference type="VEuPathDB" id="FungiDB:Z518_06145"/>
<name>A0A0D2H4C9_9EURO</name>
<keyword evidence="2" id="KW-1185">Reference proteome</keyword>
<organism evidence="1 2">
    <name type="scientific">Rhinocladiella mackenziei CBS 650.93</name>
    <dbReference type="NCBI Taxonomy" id="1442369"/>
    <lineage>
        <taxon>Eukaryota</taxon>
        <taxon>Fungi</taxon>
        <taxon>Dikarya</taxon>
        <taxon>Ascomycota</taxon>
        <taxon>Pezizomycotina</taxon>
        <taxon>Eurotiomycetes</taxon>
        <taxon>Chaetothyriomycetidae</taxon>
        <taxon>Chaetothyriales</taxon>
        <taxon>Herpotrichiellaceae</taxon>
        <taxon>Rhinocladiella</taxon>
    </lineage>
</organism>